<proteinExistence type="predicted"/>
<dbReference type="EMBL" id="MN740650">
    <property type="protein sequence ID" value="QHS79652.1"/>
    <property type="molecule type" value="Genomic_DNA"/>
</dbReference>
<sequence length="294" mass="32568">MVWDFQGRHSQYRAGQIVYKHTKSTEIRDAVNRALDLVETLMKKRFSSPTELRAYFVSGSDPLFSHGMAEKVFKKLYSQHGGAQGLVGDLVENSANGLVSLVFGEKPVESTLHNIVFFLNGIEKNGIPFLPFIPISLISSSIEIFVEFLLNAATDVEVLEPWIGLFPIPEAGAAGGVVGEVIKAVLAFLAAAIALSRQDFETAFEAFLLSIPIAGIMLNRAYRSEEKISSKYKDAITNTINNIPGVKDLVSNSSPTPLPPAATTTTGGMTRRKRVKHMRSHKNKQRRHRWTRRQ</sequence>
<organism evidence="2">
    <name type="scientific">viral metagenome</name>
    <dbReference type="NCBI Taxonomy" id="1070528"/>
    <lineage>
        <taxon>unclassified sequences</taxon>
        <taxon>metagenomes</taxon>
        <taxon>organismal metagenomes</taxon>
    </lineage>
</organism>
<name>A0A6C0AIU9_9ZZZZ</name>
<protein>
    <submittedName>
        <fullName evidence="2">Uncharacterized protein</fullName>
    </submittedName>
</protein>
<feature type="region of interest" description="Disordered" evidence="1">
    <location>
        <begin position="251"/>
        <end position="294"/>
    </location>
</feature>
<evidence type="ECO:0000313" key="2">
    <source>
        <dbReference type="EMBL" id="QHS79652.1"/>
    </source>
</evidence>
<evidence type="ECO:0000256" key="1">
    <source>
        <dbReference type="SAM" id="MobiDB-lite"/>
    </source>
</evidence>
<reference evidence="2" key="1">
    <citation type="journal article" date="2020" name="Nature">
        <title>Giant virus diversity and host interactions through global metagenomics.</title>
        <authorList>
            <person name="Schulz F."/>
            <person name="Roux S."/>
            <person name="Paez-Espino D."/>
            <person name="Jungbluth S."/>
            <person name="Walsh D.A."/>
            <person name="Denef V.J."/>
            <person name="McMahon K.D."/>
            <person name="Konstantinidis K.T."/>
            <person name="Eloe-Fadrosh E.A."/>
            <person name="Kyrpides N.C."/>
            <person name="Woyke T."/>
        </authorList>
    </citation>
    <scope>NUCLEOTIDE SEQUENCE</scope>
    <source>
        <strain evidence="2">GVMAG-S-1035303-20</strain>
    </source>
</reference>
<accession>A0A6C0AIU9</accession>
<feature type="compositionally biased region" description="Basic residues" evidence="1">
    <location>
        <begin position="270"/>
        <end position="294"/>
    </location>
</feature>
<dbReference type="AlphaFoldDB" id="A0A6C0AIU9"/>